<comment type="similarity">
    <text evidence="1">Belongs to the protease inhibitor I9 family.</text>
</comment>
<evidence type="ECO:0000313" key="4">
    <source>
        <dbReference type="Proteomes" id="UP001149165"/>
    </source>
</evidence>
<dbReference type="GO" id="GO:0004866">
    <property type="term" value="F:endopeptidase inhibitor activity"/>
    <property type="evidence" value="ECO:0007669"/>
    <property type="project" value="UniProtKB-ARBA"/>
</dbReference>
<name>A0A9W9F4N2_9EURO</name>
<dbReference type="EMBL" id="JAPQKH010000006">
    <property type="protein sequence ID" value="KAJ5093590.1"/>
    <property type="molecule type" value="Genomic_DNA"/>
</dbReference>
<dbReference type="InterPro" id="IPR052471">
    <property type="entry name" value="PBI_I9"/>
</dbReference>
<evidence type="ECO:0008006" key="5">
    <source>
        <dbReference type="Google" id="ProtNLM"/>
    </source>
</evidence>
<organism evidence="3 4">
    <name type="scientific">Penicillium angulare</name>
    <dbReference type="NCBI Taxonomy" id="116970"/>
    <lineage>
        <taxon>Eukaryota</taxon>
        <taxon>Fungi</taxon>
        <taxon>Dikarya</taxon>
        <taxon>Ascomycota</taxon>
        <taxon>Pezizomycotina</taxon>
        <taxon>Eurotiomycetes</taxon>
        <taxon>Eurotiomycetidae</taxon>
        <taxon>Eurotiales</taxon>
        <taxon>Aspergillaceae</taxon>
        <taxon>Penicillium</taxon>
    </lineage>
</organism>
<feature type="region of interest" description="Disordered" evidence="2">
    <location>
        <begin position="1"/>
        <end position="28"/>
    </location>
</feature>
<dbReference type="PANTHER" id="PTHR28288:SF2">
    <property type="entry name" value="PROTEASE B INHIBITOR 2"/>
    <property type="match status" value="1"/>
</dbReference>
<reference evidence="3" key="1">
    <citation type="submission" date="2022-11" db="EMBL/GenBank/DDBJ databases">
        <authorList>
            <person name="Petersen C."/>
        </authorList>
    </citation>
    <scope>NUCLEOTIDE SEQUENCE</scope>
    <source>
        <strain evidence="3">IBT 30069</strain>
    </source>
</reference>
<accession>A0A9W9F4N2</accession>
<dbReference type="PANTHER" id="PTHR28288">
    <property type="entry name" value="PROTEASE B INHIBITOR 2"/>
    <property type="match status" value="1"/>
</dbReference>
<gene>
    <name evidence="3" type="ORF">N7456_009451</name>
</gene>
<protein>
    <recommendedName>
        <fullName evidence="5">Proteinase inhibitor, propeptide</fullName>
    </recommendedName>
</protein>
<dbReference type="AlphaFoldDB" id="A0A9W9F4N2"/>
<dbReference type="OrthoDB" id="5518345at2759"/>
<reference evidence="3" key="2">
    <citation type="journal article" date="2023" name="IMA Fungus">
        <title>Comparative genomic study of the Penicillium genus elucidates a diverse pangenome and 15 lateral gene transfer events.</title>
        <authorList>
            <person name="Petersen C."/>
            <person name="Sorensen T."/>
            <person name="Nielsen M.R."/>
            <person name="Sondergaard T.E."/>
            <person name="Sorensen J.L."/>
            <person name="Fitzpatrick D.A."/>
            <person name="Frisvad J.C."/>
            <person name="Nielsen K.L."/>
        </authorList>
    </citation>
    <scope>NUCLEOTIDE SEQUENCE</scope>
    <source>
        <strain evidence="3">IBT 30069</strain>
    </source>
</reference>
<feature type="compositionally biased region" description="Basic and acidic residues" evidence="2">
    <location>
        <begin position="16"/>
        <end position="28"/>
    </location>
</feature>
<sequence>MPQFNVTLKSNAPPEELEKAKETAKEKGGVIKHEYSLIKGFIVEYPDGHIDTLESSEHVHVEQDGEVKTQDD</sequence>
<dbReference type="Gene3D" id="3.30.70.80">
    <property type="entry name" value="Peptidase S8 propeptide/proteinase inhibitor I9"/>
    <property type="match status" value="1"/>
</dbReference>
<evidence type="ECO:0000313" key="3">
    <source>
        <dbReference type="EMBL" id="KAJ5093590.1"/>
    </source>
</evidence>
<dbReference type="FunFam" id="3.30.70.80:FF:000005">
    <property type="entry name" value="Proteinase inhibitor I2B"/>
    <property type="match status" value="1"/>
</dbReference>
<dbReference type="InterPro" id="IPR037045">
    <property type="entry name" value="S8pro/Inhibitor_I9_sf"/>
</dbReference>
<dbReference type="SUPFAM" id="SSF54897">
    <property type="entry name" value="Protease propeptides/inhibitors"/>
    <property type="match status" value="1"/>
</dbReference>
<proteinExistence type="inferred from homology"/>
<dbReference type="GO" id="GO:0042144">
    <property type="term" value="P:vacuole fusion, non-autophagic"/>
    <property type="evidence" value="ECO:0007669"/>
    <property type="project" value="TreeGrafter"/>
</dbReference>
<keyword evidence="4" id="KW-1185">Reference proteome</keyword>
<evidence type="ECO:0000256" key="2">
    <source>
        <dbReference type="SAM" id="MobiDB-lite"/>
    </source>
</evidence>
<dbReference type="Proteomes" id="UP001149165">
    <property type="component" value="Unassembled WGS sequence"/>
</dbReference>
<evidence type="ECO:0000256" key="1">
    <source>
        <dbReference type="ARBA" id="ARBA00038069"/>
    </source>
</evidence>
<feature type="compositionally biased region" description="Polar residues" evidence="2">
    <location>
        <begin position="1"/>
        <end position="10"/>
    </location>
</feature>
<comment type="caution">
    <text evidence="3">The sequence shown here is derived from an EMBL/GenBank/DDBJ whole genome shotgun (WGS) entry which is preliminary data.</text>
</comment>